<name>A0ABU5S451_9BACT</name>
<protein>
    <submittedName>
        <fullName evidence="2">PAS domain-containing protein</fullName>
    </submittedName>
</protein>
<keyword evidence="3" id="KW-1185">Reference proteome</keyword>
<dbReference type="NCBIfam" id="TIGR00229">
    <property type="entry name" value="sensory_box"/>
    <property type="match status" value="1"/>
</dbReference>
<dbReference type="SUPFAM" id="SSF55785">
    <property type="entry name" value="PYP-like sensor domain (PAS domain)"/>
    <property type="match status" value="1"/>
</dbReference>
<dbReference type="InterPro" id="IPR035965">
    <property type="entry name" value="PAS-like_dom_sf"/>
</dbReference>
<evidence type="ECO:0000313" key="3">
    <source>
        <dbReference type="Proteomes" id="UP001303899"/>
    </source>
</evidence>
<evidence type="ECO:0000313" key="2">
    <source>
        <dbReference type="EMBL" id="MEA5403279.1"/>
    </source>
</evidence>
<dbReference type="Gene3D" id="3.30.450.20">
    <property type="entry name" value="PAS domain"/>
    <property type="match status" value="1"/>
</dbReference>
<accession>A0ABU5S451</accession>
<dbReference type="InterPro" id="IPR013655">
    <property type="entry name" value="PAS_fold_3"/>
</dbReference>
<dbReference type="PROSITE" id="PS50112">
    <property type="entry name" value="PAS"/>
    <property type="match status" value="1"/>
</dbReference>
<dbReference type="RefSeq" id="WP_323328631.1">
    <property type="nucleotide sequence ID" value="NZ_JAYGIL010000010.1"/>
</dbReference>
<dbReference type="EMBL" id="JAYGIL010000010">
    <property type="protein sequence ID" value="MEA5403279.1"/>
    <property type="molecule type" value="Genomic_DNA"/>
</dbReference>
<proteinExistence type="predicted"/>
<reference evidence="2 3" key="1">
    <citation type="submission" date="2023-12" db="EMBL/GenBank/DDBJ databases">
        <title>Novel species of the genus Arcicella isolated from rivers.</title>
        <authorList>
            <person name="Lu H."/>
        </authorList>
    </citation>
    <scope>NUCLEOTIDE SEQUENCE [LARGE SCALE GENOMIC DNA]</scope>
    <source>
        <strain evidence="2 3">DC2W</strain>
    </source>
</reference>
<dbReference type="Proteomes" id="UP001303899">
    <property type="component" value="Unassembled WGS sequence"/>
</dbReference>
<comment type="caution">
    <text evidence="2">The sequence shown here is derived from an EMBL/GenBank/DDBJ whole genome shotgun (WGS) entry which is preliminary data.</text>
</comment>
<feature type="domain" description="PAS" evidence="1">
    <location>
        <begin position="14"/>
        <end position="88"/>
    </location>
</feature>
<evidence type="ECO:0000259" key="1">
    <source>
        <dbReference type="PROSITE" id="PS50112"/>
    </source>
</evidence>
<gene>
    <name evidence="2" type="ORF">VB776_10160</name>
</gene>
<dbReference type="Pfam" id="PF08447">
    <property type="entry name" value="PAS_3"/>
    <property type="match status" value="1"/>
</dbReference>
<dbReference type="InterPro" id="IPR000014">
    <property type="entry name" value="PAS"/>
</dbReference>
<organism evidence="2 3">
    <name type="scientific">Arcicella gelida</name>
    <dbReference type="NCBI Taxonomy" id="2984195"/>
    <lineage>
        <taxon>Bacteria</taxon>
        <taxon>Pseudomonadati</taxon>
        <taxon>Bacteroidota</taxon>
        <taxon>Cytophagia</taxon>
        <taxon>Cytophagales</taxon>
        <taxon>Flectobacillaceae</taxon>
        <taxon>Arcicella</taxon>
    </lineage>
</organism>
<sequence length="228" mass="26645">MTHTAFSKLETDIRSKITRHLLYDTPLSIYLIDIEQRVNVFMNERYYKAIGYTAQEFESLGNNFLEAMIPPDDFENLYRFLDELTNSPNDDSHILVHRCVCKDGSYKWFKNYITVFEREPSGVPKLVLGIGIEVTFQVEARQKLFEQIKNIEKVSFTLSHELRHEHSKILGILQLSKENKELIEIEDLQWLANSLYESAESIDKSIYSISQQLHSIKSEFITLNSTEI</sequence>